<sequence>SNIIRTGRNDDSFFVDVSSRPESESALFQLILEQFPSCRGAAPLREGRQRFVEVNLDPLKTIDISTFKTTGLKFDDASQILPSVALPDRANLKRVTVSRMTFLSKDEILQGLTTTLKLYGQVIDVGVLTDPISGYAILDTTTPQAGSPYPPLVHNLCRICHLSLIISHTITLVIPIQV</sequence>
<gene>
    <name evidence="1" type="ORF">BCR42DRAFT_337240</name>
</gene>
<evidence type="ECO:0000313" key="2">
    <source>
        <dbReference type="Proteomes" id="UP000193560"/>
    </source>
</evidence>
<accession>A0A1X2HZN2</accession>
<dbReference type="STRING" id="90262.A0A1X2HZN2"/>
<reference evidence="1 2" key="1">
    <citation type="submission" date="2016-07" db="EMBL/GenBank/DDBJ databases">
        <title>Pervasive Adenine N6-methylation of Active Genes in Fungi.</title>
        <authorList>
            <consortium name="DOE Joint Genome Institute"/>
            <person name="Mondo S.J."/>
            <person name="Dannebaum R.O."/>
            <person name="Kuo R.C."/>
            <person name="Labutti K."/>
            <person name="Haridas S."/>
            <person name="Kuo A."/>
            <person name="Salamov A."/>
            <person name="Ahrendt S.R."/>
            <person name="Lipzen A."/>
            <person name="Sullivan W."/>
            <person name="Andreopoulos W.B."/>
            <person name="Clum A."/>
            <person name="Lindquist E."/>
            <person name="Daum C."/>
            <person name="Ramamoorthy G.K."/>
            <person name="Gryganskyi A."/>
            <person name="Culley D."/>
            <person name="Magnuson J.K."/>
            <person name="James T.Y."/>
            <person name="O'Malley M.A."/>
            <person name="Stajich J.E."/>
            <person name="Spatafora J.W."/>
            <person name="Visel A."/>
            <person name="Grigoriev I.V."/>
        </authorList>
    </citation>
    <scope>NUCLEOTIDE SEQUENCE [LARGE SCALE GENOMIC DNA]</scope>
    <source>
        <strain evidence="1 2">NRRL 1336</strain>
    </source>
</reference>
<feature type="non-terminal residue" evidence="1">
    <location>
        <position position="1"/>
    </location>
</feature>
<keyword evidence="2" id="KW-1185">Reference proteome</keyword>
<dbReference type="EMBL" id="MCGE01000040">
    <property type="protein sequence ID" value="ORZ06181.1"/>
    <property type="molecule type" value="Genomic_DNA"/>
</dbReference>
<name>A0A1X2HZN2_9FUNG</name>
<evidence type="ECO:0000313" key="1">
    <source>
        <dbReference type="EMBL" id="ORZ06181.1"/>
    </source>
</evidence>
<proteinExistence type="predicted"/>
<dbReference type="AlphaFoldDB" id="A0A1X2HZN2"/>
<dbReference type="Proteomes" id="UP000193560">
    <property type="component" value="Unassembled WGS sequence"/>
</dbReference>
<dbReference type="OrthoDB" id="2264205at2759"/>
<protein>
    <submittedName>
        <fullName evidence="1">Uncharacterized protein</fullName>
    </submittedName>
</protein>
<organism evidence="1 2">
    <name type="scientific">Absidia repens</name>
    <dbReference type="NCBI Taxonomy" id="90262"/>
    <lineage>
        <taxon>Eukaryota</taxon>
        <taxon>Fungi</taxon>
        <taxon>Fungi incertae sedis</taxon>
        <taxon>Mucoromycota</taxon>
        <taxon>Mucoromycotina</taxon>
        <taxon>Mucoromycetes</taxon>
        <taxon>Mucorales</taxon>
        <taxon>Cunninghamellaceae</taxon>
        <taxon>Absidia</taxon>
    </lineage>
</organism>
<comment type="caution">
    <text evidence="1">The sequence shown here is derived from an EMBL/GenBank/DDBJ whole genome shotgun (WGS) entry which is preliminary data.</text>
</comment>